<evidence type="ECO:0000313" key="4">
    <source>
        <dbReference type="EMBL" id="MBC2622444.1"/>
    </source>
</evidence>
<sequence>MSTKFKTIITTAGAAKLAAATMPGGKKVNLTAMAVGDGGGVLSEPNASQVKLINEVWRHALNKISQDNKNKNYIVAELVIPPEVGGFWMRELGLYDDAGTLIAVANMAESYKPELAEGSGRAQTCRMVIIVSSVASVALSIDATTVMATQDYVDDKLAEHERSRNHPDATLKEKGFVQLSSATDSTSETLAATPKAVKAAHDLASGKYTAQDASTAQKGIVKLSSATDSTSEVLAATPKAVKAAHDLASGKYTAQDASTAQKGIVKLSSATDSESELLAATPKAVKASNDNANGRVPSGRKVNGKALTGDISITSQDIFDGQVVMIGANQNLDSYQTPGLYAQDANVNTSAALNYPENNAGSLMVLKSAGVTQVYRTYNSSRIWSRSKYSTGGWTPWAREYNTQNKPGAGDVGALPITGGTINGALGIGTANGLGGHSIVLGDSDTGFKQEGDGILNVYANSAHVFRFNASVVESIKPLVVRGDCVAIGELKAGNGSARMASDGNIYGSAWGSRWLKDYLVATFQPKGNFTPAGQAYTKAESDARYVQNIRVSAPQERKFWDGAGWSSNDSAFATSIWMVGGSSNVGGLYVRYVQKNINGTWINVTA</sequence>
<dbReference type="RefSeq" id="WP_185656496.1">
    <property type="nucleotide sequence ID" value="NZ_JACLAG010000008.1"/>
</dbReference>
<organism evidence="4 5">
    <name type="scientific">Citrobacter cronae</name>
    <dbReference type="NCBI Taxonomy" id="1748967"/>
    <lineage>
        <taxon>Bacteria</taxon>
        <taxon>Pseudomonadati</taxon>
        <taxon>Pseudomonadota</taxon>
        <taxon>Gammaproteobacteria</taxon>
        <taxon>Enterobacterales</taxon>
        <taxon>Enterobacteriaceae</taxon>
        <taxon>Citrobacter</taxon>
        <taxon>Citrobacter freundii complex</taxon>
    </lineage>
</organism>
<evidence type="ECO:0000313" key="5">
    <source>
        <dbReference type="Proteomes" id="UP000548504"/>
    </source>
</evidence>
<dbReference type="PANTHER" id="PTHR35191">
    <property type="entry name" value="PROPHAGE SIDE TAIL FIBER PROTEIN HOMOLOG STFQ-RELATED"/>
    <property type="match status" value="1"/>
</dbReference>
<dbReference type="InterPro" id="IPR005068">
    <property type="entry name" value="Phage_lambda_Stf-r2"/>
</dbReference>
<protein>
    <submittedName>
        <fullName evidence="4">Phage tail protein</fullName>
    </submittedName>
</protein>
<dbReference type="CDD" id="cd19958">
    <property type="entry name" value="pyocin_knob"/>
    <property type="match status" value="1"/>
</dbReference>
<reference evidence="4 5" key="1">
    <citation type="submission" date="2020-08" db="EMBL/GenBank/DDBJ databases">
        <title>Emergence and comparative genomics analysis of Citrobacter in Fennec fox imported from North Africa to China.</title>
        <authorList>
            <person name="Zheng B."/>
        </authorList>
    </citation>
    <scope>NUCLEOTIDE SEQUENCE [LARGE SCALE GENOMIC DNA]</scope>
    <source>
        <strain evidence="4 5">FF141</strain>
    </source>
</reference>
<accession>A0A7X1EJF3</accession>
<proteinExistence type="predicted"/>
<dbReference type="GO" id="GO:0019062">
    <property type="term" value="P:virion attachment to host cell"/>
    <property type="evidence" value="ECO:0007669"/>
    <property type="project" value="InterPro"/>
</dbReference>
<dbReference type="PANTHER" id="PTHR35191:SF1">
    <property type="entry name" value="PROPHAGE SIDE TAIL FIBER PROTEIN HOMOLOG STFQ-RELATED"/>
    <property type="match status" value="1"/>
</dbReference>
<dbReference type="Pfam" id="PF12571">
    <property type="entry name" value="Phage_tail_fib"/>
    <property type="match status" value="1"/>
</dbReference>
<evidence type="ECO:0000259" key="3">
    <source>
        <dbReference type="Pfam" id="PF12571"/>
    </source>
</evidence>
<dbReference type="InterPro" id="IPR022225">
    <property type="entry name" value="Phage_tail_fibre_N"/>
</dbReference>
<evidence type="ECO:0000256" key="1">
    <source>
        <dbReference type="ARBA" id="ARBA00004328"/>
    </source>
</evidence>
<dbReference type="AlphaFoldDB" id="A0A7X1EJF3"/>
<gene>
    <name evidence="4" type="ORF">H7I73_22675</name>
</gene>
<dbReference type="EMBL" id="JACLAG010000008">
    <property type="protein sequence ID" value="MBC2622444.1"/>
    <property type="molecule type" value="Genomic_DNA"/>
</dbReference>
<dbReference type="Proteomes" id="UP000548504">
    <property type="component" value="Unassembled WGS sequence"/>
</dbReference>
<dbReference type="InterPro" id="IPR051934">
    <property type="entry name" value="Phage_Tail_Fiber_Structural"/>
</dbReference>
<evidence type="ECO:0000256" key="2">
    <source>
        <dbReference type="ARBA" id="ARBA00022581"/>
    </source>
</evidence>
<comment type="caution">
    <text evidence="4">The sequence shown here is derived from an EMBL/GenBank/DDBJ whole genome shotgun (WGS) entry which is preliminary data.</text>
</comment>
<dbReference type="Gene3D" id="6.20.70.20">
    <property type="match status" value="1"/>
</dbReference>
<feature type="domain" description="Phage tail fibre protein N-terminal" evidence="3">
    <location>
        <begin position="1"/>
        <end position="151"/>
    </location>
</feature>
<comment type="subcellular location">
    <subcellularLocation>
        <location evidence="1">Virion</location>
    </subcellularLocation>
</comment>
<dbReference type="Pfam" id="PF03406">
    <property type="entry name" value="Phage_fiber_2"/>
    <property type="match status" value="3"/>
</dbReference>
<name>A0A7X1EJF3_9ENTR</name>
<keyword evidence="2" id="KW-0945">Host-virus interaction</keyword>
<dbReference type="GO" id="GO:0046718">
    <property type="term" value="P:symbiont entry into host cell"/>
    <property type="evidence" value="ECO:0007669"/>
    <property type="project" value="InterPro"/>
</dbReference>